<dbReference type="Gene3D" id="3.30.70.270">
    <property type="match status" value="1"/>
</dbReference>
<dbReference type="InterPro" id="IPR009114">
    <property type="entry name" value="Angiomotin"/>
</dbReference>
<gene>
    <name evidence="8" type="ORF">NTJ_05241</name>
</gene>
<keyword evidence="3" id="KW-0597">Phosphoprotein</keyword>
<evidence type="ECO:0000256" key="6">
    <source>
        <dbReference type="SAM" id="MobiDB-lite"/>
    </source>
</evidence>
<feature type="compositionally biased region" description="Polar residues" evidence="6">
    <location>
        <begin position="1277"/>
        <end position="1288"/>
    </location>
</feature>
<evidence type="ECO:0000313" key="8">
    <source>
        <dbReference type="EMBL" id="BES92431.1"/>
    </source>
</evidence>
<evidence type="ECO:0000256" key="3">
    <source>
        <dbReference type="ARBA" id="ARBA00022553"/>
    </source>
</evidence>
<evidence type="ECO:0000256" key="4">
    <source>
        <dbReference type="ARBA" id="ARBA00022949"/>
    </source>
</evidence>
<dbReference type="PANTHER" id="PTHR14826">
    <property type="entry name" value="ANGIOMOTIN"/>
    <property type="match status" value="1"/>
</dbReference>
<feature type="compositionally biased region" description="Polar residues" evidence="6">
    <location>
        <begin position="515"/>
        <end position="529"/>
    </location>
</feature>
<dbReference type="InterPro" id="IPR043128">
    <property type="entry name" value="Rev_trsase/Diguanyl_cyclase"/>
</dbReference>
<feature type="region of interest" description="Disordered" evidence="6">
    <location>
        <begin position="617"/>
        <end position="643"/>
    </location>
</feature>
<evidence type="ECO:0000259" key="7">
    <source>
        <dbReference type="Pfam" id="PF12240"/>
    </source>
</evidence>
<accession>A0ABN7ANG2</accession>
<keyword evidence="9" id="KW-1185">Reference proteome</keyword>
<comment type="subcellular location">
    <subcellularLocation>
        <location evidence="1">Cell junction</location>
    </subcellularLocation>
</comment>
<feature type="compositionally biased region" description="Low complexity" evidence="6">
    <location>
        <begin position="486"/>
        <end position="505"/>
    </location>
</feature>
<comment type="similarity">
    <text evidence="2">Belongs to the angiomotin family.</text>
</comment>
<evidence type="ECO:0000256" key="1">
    <source>
        <dbReference type="ARBA" id="ARBA00004282"/>
    </source>
</evidence>
<dbReference type="PRINTS" id="PR01807">
    <property type="entry name" value="ANGIOMOTIN"/>
</dbReference>
<feature type="region of interest" description="Disordered" evidence="6">
    <location>
        <begin position="456"/>
        <end position="534"/>
    </location>
</feature>
<dbReference type="PANTHER" id="PTHR14826:SF14">
    <property type="entry name" value="ANGIOMOTIN_C DOMAIN-CONTAINING PROTEIN"/>
    <property type="match status" value="1"/>
</dbReference>
<dbReference type="SUPFAM" id="SSF56672">
    <property type="entry name" value="DNA/RNA polymerases"/>
    <property type="match status" value="1"/>
</dbReference>
<dbReference type="InterPro" id="IPR051747">
    <property type="entry name" value="Angiomotin-like"/>
</dbReference>
<feature type="compositionally biased region" description="Polar residues" evidence="6">
    <location>
        <begin position="458"/>
        <end position="485"/>
    </location>
</feature>
<feature type="region of interest" description="Disordered" evidence="6">
    <location>
        <begin position="1178"/>
        <end position="1338"/>
    </location>
</feature>
<feature type="domain" description="Angiomotin C-terminal" evidence="7">
    <location>
        <begin position="838"/>
        <end position="1029"/>
    </location>
</feature>
<dbReference type="InterPro" id="IPR043502">
    <property type="entry name" value="DNA/RNA_pol_sf"/>
</dbReference>
<feature type="compositionally biased region" description="Polar residues" evidence="6">
    <location>
        <begin position="1178"/>
        <end position="1188"/>
    </location>
</feature>
<dbReference type="InterPro" id="IPR024646">
    <property type="entry name" value="Angiomotin_C"/>
</dbReference>
<feature type="region of interest" description="Disordered" evidence="6">
    <location>
        <begin position="1356"/>
        <end position="1430"/>
    </location>
</feature>
<dbReference type="Proteomes" id="UP001307889">
    <property type="component" value="Chromosome 3"/>
</dbReference>
<organism evidence="8 9">
    <name type="scientific">Nesidiocoris tenuis</name>
    <dbReference type="NCBI Taxonomy" id="355587"/>
    <lineage>
        <taxon>Eukaryota</taxon>
        <taxon>Metazoa</taxon>
        <taxon>Ecdysozoa</taxon>
        <taxon>Arthropoda</taxon>
        <taxon>Hexapoda</taxon>
        <taxon>Insecta</taxon>
        <taxon>Pterygota</taxon>
        <taxon>Neoptera</taxon>
        <taxon>Paraneoptera</taxon>
        <taxon>Hemiptera</taxon>
        <taxon>Heteroptera</taxon>
        <taxon>Panheteroptera</taxon>
        <taxon>Cimicomorpha</taxon>
        <taxon>Miridae</taxon>
        <taxon>Dicyphina</taxon>
        <taxon>Nesidiocoris</taxon>
    </lineage>
</organism>
<feature type="region of interest" description="Disordered" evidence="6">
    <location>
        <begin position="874"/>
        <end position="893"/>
    </location>
</feature>
<feature type="compositionally biased region" description="Basic and acidic residues" evidence="6">
    <location>
        <begin position="874"/>
        <end position="883"/>
    </location>
</feature>
<evidence type="ECO:0000256" key="2">
    <source>
        <dbReference type="ARBA" id="ARBA00010300"/>
    </source>
</evidence>
<feature type="compositionally biased region" description="Low complexity" evidence="6">
    <location>
        <begin position="1321"/>
        <end position="1330"/>
    </location>
</feature>
<sequence length="1430" mass="158090">MNTSKKQGRYMYTPATAHLSESQKILATLDIELDKLAATADKICECTPSINAIAKNRNKGSHSEGEDPDLRTMIQQLAAVVTSLATQVSSITRRDRRTSSNSRSRNPSRSASRQRDSSDLLLHHGLLLDFKDRKLIDRSQHCTSVAVADLPSLGLSAVDKQSPFWDLLSSYTDLISDEPMTKAQGLKVNSEKCVLGVDRLLFLGHDVSAEGLSPNPERVAPIVNYPIPKTTSDLRRFLGMVNFYNRFIPKAAELQIELQTVIAGRPKKDKTPLQWTPELDSAFAALKTALSQATVLAHPSLDAPLSATLKCFPTNKWTSVLPLTLLGLRSALKEDIGASPAEIVYGQTLRLPADFIENSAALPVDANAFVVQLKEHMQKLRPTQTTHHGEPNVFVPAQLAEASHVFVRTDAVRTPLQPPYQGPFAVLKRSDKTFTVQMAGRKSTISIDRLKPAFFSPSELSSLPVPTTTKDPNPTSVSATPPAAQTSRRVTRSSTRSSAPSTTPPKGRQRKRESVSGSETDVSTSNENLSNEERYVIRHTARQEPQGQENHAYNTLIIKDDSWRHVDNPPPYKGSHNTAKQVIYDTGVREITEIPDDYLKQSQVLKHLAKEVKVCSSAESSGESEHHRPMSSGKHQSSRSARIRNKLSKSQPDLTALSVDQENKILVHSLGNTRKDQQRCAQMVDHLMQENTSLKNELEQCYQRVAKAQKLEDEVGKVTRAHEELVATCDRRERLESARIMRLQQEVRRLQETNQRLVAQHIMSGGLDKRGEAWVAQLVTQNKELLATKERQEIELAAQRATLQEQRTHIDILDTALINAQANVVRLEEENRQKQVHVERVAQLQRALSSLQLASDRREQTERKLRLQLEEELQAERARHSNRQENQGEGENLAELKKQLREKDEKIMWLEGEVAKWEQKYLEESQLRQAAIDAASIPKDAKIAALERTSQETEKLIAEARSDRIKQMDEVHAAQKKVTDLEAKVKELECKLAERDAMIRVLQKKHTLDKDVSSSYPSISLDTVPSLNTTDLNVLTADNLGTGVSTTSVFSTVSSALTSSTGFSSGASYSGSVNSSYHHKYSSPTESFHHRSLEGRLKELDTHLMGKRGLCCFPGFTHSGAASRKGKIPQPLLAGVTGFESASFLQGLVGSSSGAGGGGGGSSGRPTEDIALLEKQGLCSQQNRNSSDSRCASLPPSSLPRPKSRKARVSGGSGGSEKEKKCGEYGRLSDSEVPPRRGSESPARVVKLGDYGRLSSDRSSSSTTSTTAKAGAYSRLSGDSTEQPTNKTTEVRLSPLPRHKPMSSSSSQTPPQMLQKADMGQYSQSSNDHSSYSHKQEMPPYVQKQELPPYMQKQEIPQYNKIPVSRSFLPPPRKLSDYGQSVFTPKPPSTNTNLPHLVRRGSLNREHPSQLPGPPTKSAIPGPNKYRIQF</sequence>
<feature type="compositionally biased region" description="Low complexity" evidence="6">
    <location>
        <begin position="1257"/>
        <end position="1267"/>
    </location>
</feature>
<name>A0ABN7ANG2_9HEMI</name>
<keyword evidence="5" id="KW-0175">Coiled coil</keyword>
<feature type="compositionally biased region" description="Basic and acidic residues" evidence="6">
    <location>
        <begin position="1216"/>
        <end position="1239"/>
    </location>
</feature>
<protein>
    <submittedName>
        <fullName evidence="8">Angiomotin C terminal</fullName>
    </submittedName>
</protein>
<reference evidence="8 9" key="1">
    <citation type="submission" date="2023-09" db="EMBL/GenBank/DDBJ databases">
        <title>Nesidiocoris tenuis whole genome shotgun sequence.</title>
        <authorList>
            <person name="Shibata T."/>
            <person name="Shimoda M."/>
            <person name="Kobayashi T."/>
            <person name="Uehara T."/>
        </authorList>
    </citation>
    <scope>NUCLEOTIDE SEQUENCE [LARGE SCALE GENOMIC DNA]</scope>
    <source>
        <strain evidence="8 9">Japan</strain>
    </source>
</reference>
<dbReference type="EMBL" id="AP028911">
    <property type="protein sequence ID" value="BES92431.1"/>
    <property type="molecule type" value="Genomic_DNA"/>
</dbReference>
<feature type="compositionally biased region" description="Polar residues" evidence="6">
    <location>
        <begin position="1378"/>
        <end position="1394"/>
    </location>
</feature>
<feature type="compositionally biased region" description="Low complexity" evidence="6">
    <location>
        <begin position="99"/>
        <end position="111"/>
    </location>
</feature>
<keyword evidence="4" id="KW-0965">Cell junction</keyword>
<feature type="region of interest" description="Disordered" evidence="6">
    <location>
        <begin position="88"/>
        <end position="117"/>
    </location>
</feature>
<dbReference type="Pfam" id="PF12240">
    <property type="entry name" value="Angiomotin_C"/>
    <property type="match status" value="1"/>
</dbReference>
<evidence type="ECO:0000256" key="5">
    <source>
        <dbReference type="ARBA" id="ARBA00023054"/>
    </source>
</evidence>
<proteinExistence type="inferred from homology"/>
<evidence type="ECO:0000313" key="9">
    <source>
        <dbReference type="Proteomes" id="UP001307889"/>
    </source>
</evidence>